<dbReference type="RefSeq" id="WP_111277072.1">
    <property type="nucleotide sequence ID" value="NZ_QFYS01000007.1"/>
</dbReference>
<organism evidence="1 2">
    <name type="scientific">Phenylobacterium kunshanense</name>
    <dbReference type="NCBI Taxonomy" id="1445034"/>
    <lineage>
        <taxon>Bacteria</taxon>
        <taxon>Pseudomonadati</taxon>
        <taxon>Pseudomonadota</taxon>
        <taxon>Alphaproteobacteria</taxon>
        <taxon>Caulobacterales</taxon>
        <taxon>Caulobacteraceae</taxon>
        <taxon>Phenylobacterium</taxon>
    </lineage>
</organism>
<dbReference type="Pfam" id="PF13279">
    <property type="entry name" value="4HBT_2"/>
    <property type="match status" value="1"/>
</dbReference>
<dbReference type="InterPro" id="IPR029069">
    <property type="entry name" value="HotDog_dom_sf"/>
</dbReference>
<accession>A0A328B8T7</accession>
<comment type="caution">
    <text evidence="1">The sequence shown here is derived from an EMBL/GenBank/DDBJ whole genome shotgun (WGS) entry which is preliminary data.</text>
</comment>
<keyword evidence="2" id="KW-1185">Reference proteome</keyword>
<name>A0A328B8T7_9CAUL</name>
<dbReference type="EMBL" id="QFYS01000007">
    <property type="protein sequence ID" value="RAK63762.1"/>
    <property type="molecule type" value="Genomic_DNA"/>
</dbReference>
<dbReference type="SUPFAM" id="SSF54637">
    <property type="entry name" value="Thioesterase/thiol ester dehydrase-isomerase"/>
    <property type="match status" value="1"/>
</dbReference>
<dbReference type="OrthoDB" id="9801517at2"/>
<sequence>MTRLLEPPEGRQVFRLTFEPTPADIDDNGHVNNVVYLRWAQDMGVAHWRSRAPADAQATWAWVALRHEIDYRRELKLGEIAQGRTWVAEAPQGPRFDRFIRIDGPDGAMCAQIRTTWVLIEQATGRPRRVPDWIPALLT</sequence>
<proteinExistence type="predicted"/>
<dbReference type="CDD" id="cd00586">
    <property type="entry name" value="4HBT"/>
    <property type="match status" value="1"/>
</dbReference>
<dbReference type="AlphaFoldDB" id="A0A328B8T7"/>
<dbReference type="Proteomes" id="UP000249524">
    <property type="component" value="Unassembled WGS sequence"/>
</dbReference>
<gene>
    <name evidence="1" type="ORF">DJ019_16065</name>
</gene>
<evidence type="ECO:0000313" key="2">
    <source>
        <dbReference type="Proteomes" id="UP000249524"/>
    </source>
</evidence>
<protein>
    <submittedName>
        <fullName evidence="1">Acyl-CoA thioesterase</fullName>
    </submittedName>
</protein>
<reference evidence="1 2" key="1">
    <citation type="submission" date="2018-05" db="EMBL/GenBank/DDBJ databases">
        <authorList>
            <person name="Lanie J.A."/>
            <person name="Ng W.-L."/>
            <person name="Kazmierczak K.M."/>
            <person name="Andrzejewski T.M."/>
            <person name="Davidsen T.M."/>
            <person name="Wayne K.J."/>
            <person name="Tettelin H."/>
            <person name="Glass J.I."/>
            <person name="Rusch D."/>
            <person name="Podicherti R."/>
            <person name="Tsui H.-C.T."/>
            <person name="Winkler M.E."/>
        </authorList>
    </citation>
    <scope>NUCLEOTIDE SEQUENCE [LARGE SCALE GENOMIC DNA]</scope>
    <source>
        <strain evidence="1 2">BUT-10</strain>
    </source>
</reference>
<dbReference type="Gene3D" id="3.10.129.10">
    <property type="entry name" value="Hotdog Thioesterase"/>
    <property type="match status" value="1"/>
</dbReference>
<evidence type="ECO:0000313" key="1">
    <source>
        <dbReference type="EMBL" id="RAK63762.1"/>
    </source>
</evidence>